<comment type="similarity">
    <text evidence="1">Belongs to the short-chain dehydrogenases/reductases (SDR) family.</text>
</comment>
<dbReference type="SMART" id="SM00822">
    <property type="entry name" value="PKS_KR"/>
    <property type="match status" value="1"/>
</dbReference>
<dbReference type="EC" id="1.-.-.-" evidence="3"/>
<dbReference type="Gene3D" id="3.40.50.720">
    <property type="entry name" value="NAD(P)-binding Rossmann-like Domain"/>
    <property type="match status" value="1"/>
</dbReference>
<keyword evidence="3" id="KW-0560">Oxidoreductase</keyword>
<dbReference type="PANTHER" id="PTHR43975:SF2">
    <property type="entry name" value="EG:BACR7A4.14 PROTEIN-RELATED"/>
    <property type="match status" value="1"/>
</dbReference>
<dbReference type="PRINTS" id="PR00081">
    <property type="entry name" value="GDHRDH"/>
</dbReference>
<dbReference type="PROSITE" id="PS51257">
    <property type="entry name" value="PROKAR_LIPOPROTEIN"/>
    <property type="match status" value="1"/>
</dbReference>
<dbReference type="SUPFAM" id="SSF51735">
    <property type="entry name" value="NAD(P)-binding Rossmann-fold domains"/>
    <property type="match status" value="1"/>
</dbReference>
<name>A0A5E7WKN0_PSEFL</name>
<dbReference type="GO" id="GO:0016491">
    <property type="term" value="F:oxidoreductase activity"/>
    <property type="evidence" value="ECO:0007669"/>
    <property type="project" value="UniProtKB-KW"/>
</dbReference>
<organism evidence="3 4">
    <name type="scientific">Pseudomonas fluorescens</name>
    <dbReference type="NCBI Taxonomy" id="294"/>
    <lineage>
        <taxon>Bacteria</taxon>
        <taxon>Pseudomonadati</taxon>
        <taxon>Pseudomonadota</taxon>
        <taxon>Gammaproteobacteria</taxon>
        <taxon>Pseudomonadales</taxon>
        <taxon>Pseudomonadaceae</taxon>
        <taxon>Pseudomonas</taxon>
    </lineage>
</organism>
<proteinExistence type="inferred from homology"/>
<dbReference type="InterPro" id="IPR036291">
    <property type="entry name" value="NAD(P)-bd_dom_sf"/>
</dbReference>
<evidence type="ECO:0000313" key="4">
    <source>
        <dbReference type="Proteomes" id="UP000325645"/>
    </source>
</evidence>
<evidence type="ECO:0000259" key="2">
    <source>
        <dbReference type="SMART" id="SM00822"/>
    </source>
</evidence>
<dbReference type="InterPro" id="IPR002347">
    <property type="entry name" value="SDR_fam"/>
</dbReference>
<protein>
    <submittedName>
        <fullName evidence="3">Oxidoreductase UcpA</fullName>
        <ecNumber evidence="3">1.-.-.-</ecNumber>
    </submittedName>
</protein>
<dbReference type="InterPro" id="IPR057326">
    <property type="entry name" value="KR_dom"/>
</dbReference>
<dbReference type="PRINTS" id="PR00080">
    <property type="entry name" value="SDRFAMILY"/>
</dbReference>
<dbReference type="AlphaFoldDB" id="A0A5E7WKN0"/>
<accession>A0A5E7WKN0</accession>
<evidence type="ECO:0000256" key="1">
    <source>
        <dbReference type="ARBA" id="ARBA00006484"/>
    </source>
</evidence>
<dbReference type="InterPro" id="IPR020904">
    <property type="entry name" value="Sc_DH/Rdtase_CS"/>
</dbReference>
<feature type="domain" description="Ketoreductase" evidence="2">
    <location>
        <begin position="5"/>
        <end position="182"/>
    </location>
</feature>
<evidence type="ECO:0000313" key="3">
    <source>
        <dbReference type="EMBL" id="VVQ35401.1"/>
    </source>
</evidence>
<dbReference type="PROSITE" id="PS00061">
    <property type="entry name" value="ADH_SHORT"/>
    <property type="match status" value="1"/>
</dbReference>
<reference evidence="3 4" key="1">
    <citation type="submission" date="2019-09" db="EMBL/GenBank/DDBJ databases">
        <authorList>
            <person name="Chandra G."/>
            <person name="Truman W A."/>
        </authorList>
    </citation>
    <scope>NUCLEOTIDE SEQUENCE [LARGE SCALE GENOMIC DNA]</scope>
    <source>
        <strain evidence="3">PS943</strain>
    </source>
</reference>
<dbReference type="Proteomes" id="UP000325645">
    <property type="component" value="Unassembled WGS sequence"/>
</dbReference>
<dbReference type="CDD" id="cd05233">
    <property type="entry name" value="SDR_c"/>
    <property type="match status" value="1"/>
</dbReference>
<dbReference type="Pfam" id="PF13561">
    <property type="entry name" value="adh_short_C2"/>
    <property type="match status" value="1"/>
</dbReference>
<dbReference type="FunFam" id="3.40.50.720:FF:000084">
    <property type="entry name" value="Short-chain dehydrogenase reductase"/>
    <property type="match status" value="1"/>
</dbReference>
<dbReference type="EMBL" id="CABVJH010000008">
    <property type="protein sequence ID" value="VVQ35401.1"/>
    <property type="molecule type" value="Genomic_DNA"/>
</dbReference>
<gene>
    <name evidence="3" type="primary">ucpA_2</name>
    <name evidence="3" type="ORF">PS943_04291</name>
</gene>
<sequence length="266" mass="27917">MPESRTVVITGAGTGIGAACARLYTAEGANLVLVGRRPEPLEEVARQTGGLILAGDAACPDTWDSFVAQIRERYGRLDVLLACAGGLGMGSATQTSQQTWEASLRSNLDSAFYSSRACLPLLIESAGNIVMIGSVASLTAGPEVCGYTTAKHALLGLNRSLARDYGPRGVRVNTVCPGWVTTPMADEEMQPLMSFYGDTLEQAYDRVCADVPLRRPASAEEIAKVCRFLASSDASIITGATVVADGGSSIVDVPTLAYVHMETAHA</sequence>
<dbReference type="RefSeq" id="WP_150657991.1">
    <property type="nucleotide sequence ID" value="NZ_CABVJH010000008.1"/>
</dbReference>
<dbReference type="PANTHER" id="PTHR43975">
    <property type="entry name" value="ZGC:101858"/>
    <property type="match status" value="1"/>
</dbReference>